<gene>
    <name evidence="6" type="ORF">ATY40_BA7504173</name>
</gene>
<evidence type="ECO:0000256" key="3">
    <source>
        <dbReference type="ARBA" id="ARBA00022737"/>
    </source>
</evidence>
<dbReference type="InterPro" id="IPR036322">
    <property type="entry name" value="WD40_repeat_dom_sf"/>
</dbReference>
<evidence type="ECO:0000256" key="2">
    <source>
        <dbReference type="ARBA" id="ARBA00022574"/>
    </source>
</evidence>
<dbReference type="OrthoDB" id="196858at2759"/>
<proteinExistence type="predicted"/>
<dbReference type="GO" id="GO:0048188">
    <property type="term" value="C:Set1C/COMPASS complex"/>
    <property type="evidence" value="ECO:0007669"/>
    <property type="project" value="InterPro"/>
</dbReference>
<dbReference type="SUPFAM" id="SSF50978">
    <property type="entry name" value="WD40 repeat-like"/>
    <property type="match status" value="1"/>
</dbReference>
<evidence type="ECO:0000256" key="1">
    <source>
        <dbReference type="ARBA" id="ARBA00004123"/>
    </source>
</evidence>
<evidence type="ECO:0000256" key="5">
    <source>
        <dbReference type="PROSITE-ProRule" id="PRU00221"/>
    </source>
</evidence>
<dbReference type="PROSITE" id="PS00678">
    <property type="entry name" value="WD_REPEATS_1"/>
    <property type="match status" value="1"/>
</dbReference>
<accession>A0A1B2JGL8</accession>
<keyword evidence="7" id="KW-1185">Reference proteome</keyword>
<evidence type="ECO:0000313" key="7">
    <source>
        <dbReference type="Proteomes" id="UP000094565"/>
    </source>
</evidence>
<dbReference type="PANTHER" id="PTHR44040:SF1">
    <property type="entry name" value="RETINOBLASTOMA-BINDING PROTEIN 5"/>
    <property type="match status" value="1"/>
</dbReference>
<organism evidence="6 7">
    <name type="scientific">Komagataella pastoris</name>
    <name type="common">Yeast</name>
    <name type="synonym">Pichia pastoris</name>
    <dbReference type="NCBI Taxonomy" id="4922"/>
    <lineage>
        <taxon>Eukaryota</taxon>
        <taxon>Fungi</taxon>
        <taxon>Dikarya</taxon>
        <taxon>Ascomycota</taxon>
        <taxon>Saccharomycotina</taxon>
        <taxon>Pichiomycetes</taxon>
        <taxon>Pichiales</taxon>
        <taxon>Pichiaceae</taxon>
        <taxon>Komagataella</taxon>
    </lineage>
</organism>
<reference evidence="6 7" key="1">
    <citation type="submission" date="2016-02" db="EMBL/GenBank/DDBJ databases">
        <title>Comparative genomic and transcriptomic foundation for Pichia pastoris.</title>
        <authorList>
            <person name="Love K.R."/>
            <person name="Shah K.A."/>
            <person name="Whittaker C.A."/>
            <person name="Wu J."/>
            <person name="Bartlett M.C."/>
            <person name="Ma D."/>
            <person name="Leeson R.L."/>
            <person name="Priest M."/>
            <person name="Young S.K."/>
            <person name="Love J.C."/>
        </authorList>
    </citation>
    <scope>NUCLEOTIDE SEQUENCE [LARGE SCALE GENOMIC DNA]</scope>
    <source>
        <strain evidence="6 7">ATCC 28485</strain>
    </source>
</reference>
<keyword evidence="3" id="KW-0677">Repeat</keyword>
<dbReference type="Proteomes" id="UP000094565">
    <property type="component" value="Chromosome 3"/>
</dbReference>
<evidence type="ECO:0000313" key="6">
    <source>
        <dbReference type="EMBL" id="ANZ77142.1"/>
    </source>
</evidence>
<protein>
    <submittedName>
        <fullName evidence="6">BA75_04173T0</fullName>
    </submittedName>
</protein>
<dbReference type="InterPro" id="IPR001680">
    <property type="entry name" value="WD40_rpt"/>
</dbReference>
<dbReference type="EMBL" id="CP014586">
    <property type="protein sequence ID" value="ANZ77142.1"/>
    <property type="molecule type" value="Genomic_DNA"/>
</dbReference>
<dbReference type="PANTHER" id="PTHR44040">
    <property type="entry name" value="RETINOBLASTOMA-BINDING PROTEIN 5"/>
    <property type="match status" value="1"/>
</dbReference>
<dbReference type="InterPro" id="IPR015943">
    <property type="entry name" value="WD40/YVTN_repeat-like_dom_sf"/>
</dbReference>
<keyword evidence="4" id="KW-0539">Nucleus</keyword>
<dbReference type="PROSITE" id="PS50082">
    <property type="entry name" value="WD_REPEATS_2"/>
    <property type="match status" value="1"/>
</dbReference>
<evidence type="ECO:0000256" key="4">
    <source>
        <dbReference type="ARBA" id="ARBA00023242"/>
    </source>
</evidence>
<dbReference type="Pfam" id="PF00400">
    <property type="entry name" value="WD40"/>
    <property type="match status" value="1"/>
</dbReference>
<dbReference type="InterPro" id="IPR019775">
    <property type="entry name" value="WD40_repeat_CS"/>
</dbReference>
<dbReference type="Gene3D" id="2.130.10.10">
    <property type="entry name" value="YVTN repeat-like/Quinoprotein amine dehydrogenase"/>
    <property type="match status" value="1"/>
</dbReference>
<comment type="subcellular location">
    <subcellularLocation>
        <location evidence="1">Nucleus</location>
    </subcellularLocation>
</comment>
<dbReference type="PROSITE" id="PS50294">
    <property type="entry name" value="WD_REPEATS_REGION"/>
    <property type="match status" value="1"/>
</dbReference>
<keyword evidence="2 5" id="KW-0853">WD repeat</keyword>
<name>A0A1B2JGL8_PICPA</name>
<dbReference type="InterPro" id="IPR037850">
    <property type="entry name" value="RBBP5/Swd1"/>
</dbReference>
<dbReference type="AlphaFoldDB" id="A0A1B2JGL8"/>
<dbReference type="SMART" id="SM00320">
    <property type="entry name" value="WD40"/>
    <property type="match status" value="6"/>
</dbReference>
<sequence length="413" mass="47336">MNLSLLDPFAVAKEFPEVSISKLEFGHSTLIKSSYNSDYLASGTIDGDIVIIDLDTHGIIKILRNHTRAINSLRWSNCGRYLLSTSRDWKVNLWDLSANEPIRSLRFEGPIWQAEFSPKNQPFEIFISVFEDDCLFVNWEDKDDVRVDPISVEGSEESSNHYILTGVYHPSGNFLFVGTNKGLVNIISTIDGSTLFSEKITSSNVKNIILSQTGYRIAVNFSDRIIRQFKIPDLVNEEPKNWILEVEHKYQDVVNRLQWNSVSFNSNGEYLIASTFGSSHEIYIWETTMGSLVKILEGSKEELVDVDWNFKKCEIYAVGLDSGKIYMWGVIVPQKWSALAPDFVEIEENIEFMEREDEFDIIPENEMAQKNLELEEDIEVDLLTKDTIDARGFSIEKSFVIPLKLEHSQNLFE</sequence>
<feature type="repeat" description="WD" evidence="5">
    <location>
        <begin position="63"/>
        <end position="104"/>
    </location>
</feature>